<organism evidence="1 2">
    <name type="scientific">Shimia gijangensis</name>
    <dbReference type="NCBI Taxonomy" id="1470563"/>
    <lineage>
        <taxon>Bacteria</taxon>
        <taxon>Pseudomonadati</taxon>
        <taxon>Pseudomonadota</taxon>
        <taxon>Alphaproteobacteria</taxon>
        <taxon>Rhodobacterales</taxon>
        <taxon>Roseobacteraceae</taxon>
    </lineage>
</organism>
<dbReference type="Gene3D" id="1.20.58.320">
    <property type="entry name" value="TPR-like"/>
    <property type="match status" value="1"/>
</dbReference>
<evidence type="ECO:0000313" key="1">
    <source>
        <dbReference type="EMBL" id="SHI86429.1"/>
    </source>
</evidence>
<dbReference type="OrthoDB" id="7593450at2"/>
<sequence length="196" mass="22544">MAGPEEILKFWLDEVGPEGWYAVSEDLDQEIRDKFLDTWKDAQEGSFAQWLTYPSGALAYIILNDQLSRNMFRGTSKAFSSDRAALSAAKAAIHQKWDLKIDEPARQFFYLPLMHSENLCDQERCVRMMLERMPETGPSNMLHAKAHREVIRLFGRFPYRNDALARSYTGPEKEYIDLGGYGYTVQQLQKVHQAAA</sequence>
<name>A0A1M6EM16_9RHOB</name>
<dbReference type="Gene3D" id="1.25.40.10">
    <property type="entry name" value="Tetratricopeptide repeat domain"/>
    <property type="match status" value="1"/>
</dbReference>
<dbReference type="EMBL" id="FQZQ01000003">
    <property type="protein sequence ID" value="SHI86429.1"/>
    <property type="molecule type" value="Genomic_DNA"/>
</dbReference>
<dbReference type="InterPro" id="IPR011990">
    <property type="entry name" value="TPR-like_helical_dom_sf"/>
</dbReference>
<dbReference type="Pfam" id="PF06041">
    <property type="entry name" value="DUF924"/>
    <property type="match status" value="1"/>
</dbReference>
<evidence type="ECO:0000313" key="2">
    <source>
        <dbReference type="Proteomes" id="UP000183982"/>
    </source>
</evidence>
<protein>
    <submittedName>
        <fullName evidence="1">Uncharacterized conserved protein, DUF924 family</fullName>
    </submittedName>
</protein>
<proteinExistence type="predicted"/>
<dbReference type="Proteomes" id="UP000183982">
    <property type="component" value="Unassembled WGS sequence"/>
</dbReference>
<dbReference type="InterPro" id="IPR010323">
    <property type="entry name" value="DUF924"/>
</dbReference>
<keyword evidence="2" id="KW-1185">Reference proteome</keyword>
<gene>
    <name evidence="1" type="ORF">SAMN05444000_103239</name>
</gene>
<dbReference type="SUPFAM" id="SSF48452">
    <property type="entry name" value="TPR-like"/>
    <property type="match status" value="1"/>
</dbReference>
<reference evidence="2" key="1">
    <citation type="submission" date="2016-11" db="EMBL/GenBank/DDBJ databases">
        <authorList>
            <person name="Varghese N."/>
            <person name="Submissions S."/>
        </authorList>
    </citation>
    <scope>NUCLEOTIDE SEQUENCE [LARGE SCALE GENOMIC DNA]</scope>
    <source>
        <strain evidence="2">DSM 100564</strain>
    </source>
</reference>
<dbReference type="AlphaFoldDB" id="A0A1M6EM16"/>
<accession>A0A1M6EM16</accession>
<dbReference type="RefSeq" id="WP_073249712.1">
    <property type="nucleotide sequence ID" value="NZ_FQZQ01000003.1"/>
</dbReference>
<dbReference type="STRING" id="1470563.SAMN05444000_103239"/>